<dbReference type="GO" id="GO:0008270">
    <property type="term" value="F:zinc ion binding"/>
    <property type="evidence" value="ECO:0007669"/>
    <property type="project" value="InterPro"/>
</dbReference>
<evidence type="ECO:0000313" key="13">
    <source>
        <dbReference type="Proteomes" id="UP000308199"/>
    </source>
</evidence>
<dbReference type="GO" id="GO:0042802">
    <property type="term" value="F:identical protein binding"/>
    <property type="evidence" value="ECO:0007669"/>
    <property type="project" value="UniProtKB-ARBA"/>
</dbReference>
<dbReference type="InterPro" id="IPR016193">
    <property type="entry name" value="Cytidine_deaminase-like"/>
</dbReference>
<feature type="region of interest" description="Disordered" evidence="10">
    <location>
        <begin position="199"/>
        <end position="222"/>
    </location>
</feature>
<comment type="cofactor">
    <cofactor evidence="1">
        <name>Zn(2+)</name>
        <dbReference type="ChEBI" id="CHEBI:29105"/>
    </cofactor>
</comment>
<evidence type="ECO:0000256" key="5">
    <source>
        <dbReference type="ARBA" id="ARBA00022723"/>
    </source>
</evidence>
<sequence length="494" mass="54889">MTFLEWSIRPTGTAVLTLLSLQRRSALSIRVSEAKGNISIKRFWMHIFAMPASVHSLLNSGSHWERQRGKQQLQREHVLVPETHAPDPVRDLPSQARRVAKRDKVKMCVALNLHFSAGSIGLFFFPSSPSGSVRTHSSADLCTLESEIDIALDYELVRIHHPDAPDARNVPSHVSHARFQAIKAAHDVLTGKTLRRDFPAPTYTPSSSASGSTSHPYGSHRSGYRAHNAHAEWVNSEWARAAGEAERRADDRWKDRTIMAVGVGVIGLTVFPILTSSAISDARHASAARNLAQARHEGREYGALRRAEIRKRLRRQKLDQESDDKKCYFEQHRRLTDANRARLIKAAAEAREFAYNPYSRFRVGAALLSTSGDIIKGASIDNASYVCPEYRRRTDKDCSGGSICAERTAIVKAVSEGIREFTALAVTSDLTKAIPPCGLCRQVIREFCALDMPILLIPGNYLDTSIDESEKAIIKIRTVDELLPDGFGPEHLTT</sequence>
<keyword evidence="5" id="KW-0479">Metal-binding</keyword>
<evidence type="ECO:0000256" key="7">
    <source>
        <dbReference type="ARBA" id="ARBA00022833"/>
    </source>
</evidence>
<dbReference type="InterPro" id="IPR050202">
    <property type="entry name" value="Cyt/Deoxycyt_deaminase"/>
</dbReference>
<dbReference type="CDD" id="cd01283">
    <property type="entry name" value="cytidine_deaminase"/>
    <property type="match status" value="1"/>
</dbReference>
<dbReference type="GO" id="GO:0072527">
    <property type="term" value="P:pyrimidine-containing compound metabolic process"/>
    <property type="evidence" value="ECO:0007669"/>
    <property type="project" value="UniProtKB-ARBA"/>
</dbReference>
<dbReference type="PANTHER" id="PTHR11644">
    <property type="entry name" value="CYTIDINE DEAMINASE"/>
    <property type="match status" value="1"/>
</dbReference>
<evidence type="ECO:0000313" key="12">
    <source>
        <dbReference type="EMBL" id="THH08434.1"/>
    </source>
</evidence>
<name>A0A4S4LA05_9AGAM</name>
<evidence type="ECO:0000256" key="9">
    <source>
        <dbReference type="ARBA" id="ARBA00049558"/>
    </source>
</evidence>
<gene>
    <name evidence="12" type="ORF">EW145_g2720</name>
</gene>
<proteinExistence type="inferred from homology"/>
<evidence type="ECO:0000256" key="6">
    <source>
        <dbReference type="ARBA" id="ARBA00022801"/>
    </source>
</evidence>
<comment type="caution">
    <text evidence="12">The sequence shown here is derived from an EMBL/GenBank/DDBJ whole genome shotgun (WGS) entry which is preliminary data.</text>
</comment>
<dbReference type="InterPro" id="IPR002125">
    <property type="entry name" value="CMP_dCMP_dom"/>
</dbReference>
<dbReference type="GO" id="GO:0004126">
    <property type="term" value="F:cytidine deaminase activity"/>
    <property type="evidence" value="ECO:0007669"/>
    <property type="project" value="UniProtKB-EC"/>
</dbReference>
<dbReference type="GO" id="GO:0055086">
    <property type="term" value="P:nucleobase-containing small molecule metabolic process"/>
    <property type="evidence" value="ECO:0007669"/>
    <property type="project" value="UniProtKB-ARBA"/>
</dbReference>
<dbReference type="PANTHER" id="PTHR11644:SF2">
    <property type="entry name" value="CYTIDINE DEAMINASE"/>
    <property type="match status" value="1"/>
</dbReference>
<dbReference type="PROSITE" id="PS00903">
    <property type="entry name" value="CYT_DCMP_DEAMINASES_1"/>
    <property type="match status" value="1"/>
</dbReference>
<dbReference type="EC" id="3.5.4.5" evidence="4"/>
<evidence type="ECO:0000259" key="11">
    <source>
        <dbReference type="PROSITE" id="PS51747"/>
    </source>
</evidence>
<evidence type="ECO:0000256" key="8">
    <source>
        <dbReference type="ARBA" id="ARBA00032005"/>
    </source>
</evidence>
<dbReference type="Proteomes" id="UP000308199">
    <property type="component" value="Unassembled WGS sequence"/>
</dbReference>
<comment type="similarity">
    <text evidence="3">Belongs to the cytidine and deoxycytidylate deaminase family.</text>
</comment>
<comment type="function">
    <text evidence="2">This enzyme scavenges exogenous and endogenous cytidine and 2'-deoxycytidine for UMP synthesis.</text>
</comment>
<feature type="domain" description="CMP/dCMP-type deaminase" evidence="11">
    <location>
        <begin position="338"/>
        <end position="490"/>
    </location>
</feature>
<dbReference type="Pfam" id="PF00383">
    <property type="entry name" value="dCMP_cyt_deam_1"/>
    <property type="match status" value="1"/>
</dbReference>
<dbReference type="OrthoDB" id="414540at2759"/>
<evidence type="ECO:0000256" key="3">
    <source>
        <dbReference type="ARBA" id="ARBA00006576"/>
    </source>
</evidence>
<keyword evidence="6" id="KW-0378">Hydrolase</keyword>
<feature type="compositionally biased region" description="Low complexity" evidence="10">
    <location>
        <begin position="199"/>
        <end position="219"/>
    </location>
</feature>
<protein>
    <recommendedName>
        <fullName evidence="4">cytidine deaminase</fullName>
        <ecNumber evidence="4">3.5.4.5</ecNumber>
    </recommendedName>
    <alternativeName>
        <fullName evidence="8">Cytidine aminohydrolase</fullName>
    </alternativeName>
</protein>
<dbReference type="InterPro" id="IPR016192">
    <property type="entry name" value="APOBEC/CMP_deaminase_Zn-bd"/>
</dbReference>
<keyword evidence="7" id="KW-0862">Zinc</keyword>
<accession>A0A4S4LA05</accession>
<evidence type="ECO:0000256" key="4">
    <source>
        <dbReference type="ARBA" id="ARBA00012783"/>
    </source>
</evidence>
<dbReference type="Gene3D" id="3.40.140.10">
    <property type="entry name" value="Cytidine Deaminase, domain 2"/>
    <property type="match status" value="1"/>
</dbReference>
<dbReference type="NCBIfam" id="NF004064">
    <property type="entry name" value="PRK05578.1"/>
    <property type="match status" value="1"/>
</dbReference>
<dbReference type="EMBL" id="SGPK01000100">
    <property type="protein sequence ID" value="THH08434.1"/>
    <property type="molecule type" value="Genomic_DNA"/>
</dbReference>
<evidence type="ECO:0000256" key="2">
    <source>
        <dbReference type="ARBA" id="ARBA00003949"/>
    </source>
</evidence>
<organism evidence="12 13">
    <name type="scientific">Phellinidium pouzarii</name>
    <dbReference type="NCBI Taxonomy" id="167371"/>
    <lineage>
        <taxon>Eukaryota</taxon>
        <taxon>Fungi</taxon>
        <taxon>Dikarya</taxon>
        <taxon>Basidiomycota</taxon>
        <taxon>Agaricomycotina</taxon>
        <taxon>Agaricomycetes</taxon>
        <taxon>Hymenochaetales</taxon>
        <taxon>Hymenochaetaceae</taxon>
        <taxon>Phellinidium</taxon>
    </lineage>
</organism>
<dbReference type="PROSITE" id="PS51747">
    <property type="entry name" value="CYT_DCMP_DEAMINASES_2"/>
    <property type="match status" value="1"/>
</dbReference>
<evidence type="ECO:0000256" key="10">
    <source>
        <dbReference type="SAM" id="MobiDB-lite"/>
    </source>
</evidence>
<reference evidence="12 13" key="1">
    <citation type="submission" date="2019-02" db="EMBL/GenBank/DDBJ databases">
        <title>Genome sequencing of the rare red list fungi Phellinidium pouzarii.</title>
        <authorList>
            <person name="Buettner E."/>
            <person name="Kellner H."/>
        </authorList>
    </citation>
    <scope>NUCLEOTIDE SEQUENCE [LARGE SCALE GENOMIC DNA]</scope>
    <source>
        <strain evidence="12 13">DSM 108285</strain>
    </source>
</reference>
<dbReference type="AlphaFoldDB" id="A0A4S4LA05"/>
<comment type="catalytic activity">
    <reaction evidence="9">
        <text>cytidine + H2O + H(+) = uridine + NH4(+)</text>
        <dbReference type="Rhea" id="RHEA:16069"/>
        <dbReference type="ChEBI" id="CHEBI:15377"/>
        <dbReference type="ChEBI" id="CHEBI:15378"/>
        <dbReference type="ChEBI" id="CHEBI:16704"/>
        <dbReference type="ChEBI" id="CHEBI:17562"/>
        <dbReference type="ChEBI" id="CHEBI:28938"/>
        <dbReference type="EC" id="3.5.4.5"/>
    </reaction>
</comment>
<evidence type="ECO:0000256" key="1">
    <source>
        <dbReference type="ARBA" id="ARBA00001947"/>
    </source>
</evidence>
<dbReference type="GO" id="GO:0005829">
    <property type="term" value="C:cytosol"/>
    <property type="evidence" value="ECO:0007669"/>
    <property type="project" value="TreeGrafter"/>
</dbReference>
<dbReference type="FunFam" id="3.40.140.10:FF:000008">
    <property type="entry name" value="Cytidine deaminase"/>
    <property type="match status" value="1"/>
</dbReference>
<keyword evidence="13" id="KW-1185">Reference proteome</keyword>
<dbReference type="SUPFAM" id="SSF53927">
    <property type="entry name" value="Cytidine deaminase-like"/>
    <property type="match status" value="1"/>
</dbReference>